<sequence length="237" mass="26545">MKILALDSSGNVASVAIIEDDKLLIELTMNYKKTHSQTLLPMIDSICKMVNVDLESLDYIAAASGPGSFTGLRIGVATAKGLAYALNKPIIGVPTLDGLAYNITYTDYLICPIMDAKRNQVYTAFYLWEKDVLKRQSDYLAIEINECIKKAKEYNKPIIFLGDGVPVYKDRIKEAIGDWQYYFAPQSCNMQKASSIGSLGMLLAKEGKFQDSMEFVPFYLRKSQAEREYEAKTRGIL</sequence>
<accession>A0ABZ2Y4S5</accession>
<dbReference type="SUPFAM" id="SSF53067">
    <property type="entry name" value="Actin-like ATPase domain"/>
    <property type="match status" value="2"/>
</dbReference>
<evidence type="ECO:0000259" key="1">
    <source>
        <dbReference type="Pfam" id="PF00814"/>
    </source>
</evidence>
<organism evidence="2 3">
    <name type="scientific">Defluviitalea saccharophila</name>
    <dbReference type="NCBI Taxonomy" id="879970"/>
    <lineage>
        <taxon>Bacteria</taxon>
        <taxon>Bacillati</taxon>
        <taxon>Bacillota</taxon>
        <taxon>Clostridia</taxon>
        <taxon>Lachnospirales</taxon>
        <taxon>Defluviitaleaceae</taxon>
        <taxon>Defluviitalea</taxon>
    </lineage>
</organism>
<dbReference type="EMBL" id="CP121687">
    <property type="protein sequence ID" value="WZL69469.1"/>
    <property type="molecule type" value="Genomic_DNA"/>
</dbReference>
<dbReference type="GO" id="GO:0061711">
    <property type="term" value="F:tRNA N(6)-L-threonylcarbamoyladenine synthase activity"/>
    <property type="evidence" value="ECO:0007669"/>
    <property type="project" value="UniProtKB-EC"/>
</dbReference>
<dbReference type="RefSeq" id="WP_341876465.1">
    <property type="nucleotide sequence ID" value="NZ_CP121687.1"/>
</dbReference>
<feature type="domain" description="Gcp-like" evidence="1">
    <location>
        <begin position="32"/>
        <end position="228"/>
    </location>
</feature>
<keyword evidence="2" id="KW-0012">Acyltransferase</keyword>
<reference evidence="2 3" key="1">
    <citation type="submission" date="2023-03" db="EMBL/GenBank/DDBJ databases">
        <title>Novel Species.</title>
        <authorList>
            <person name="Ma S."/>
        </authorList>
    </citation>
    <scope>NUCLEOTIDE SEQUENCE [LARGE SCALE GENOMIC DNA]</scope>
    <source>
        <strain evidence="2 3">LIND6LT2</strain>
    </source>
</reference>
<dbReference type="Pfam" id="PF00814">
    <property type="entry name" value="TsaD"/>
    <property type="match status" value="1"/>
</dbReference>
<keyword evidence="2" id="KW-0808">Transferase</keyword>
<dbReference type="CDD" id="cd24032">
    <property type="entry name" value="ASKHA_NBD_TsaB"/>
    <property type="match status" value="1"/>
</dbReference>
<proteinExistence type="predicted"/>
<dbReference type="InterPro" id="IPR043129">
    <property type="entry name" value="ATPase_NBD"/>
</dbReference>
<dbReference type="InterPro" id="IPR000905">
    <property type="entry name" value="Gcp-like_dom"/>
</dbReference>
<dbReference type="InterPro" id="IPR022496">
    <property type="entry name" value="T6A_TsaB"/>
</dbReference>
<keyword evidence="3" id="KW-1185">Reference proteome</keyword>
<evidence type="ECO:0000313" key="3">
    <source>
        <dbReference type="Proteomes" id="UP001486565"/>
    </source>
</evidence>
<dbReference type="NCBIfam" id="TIGR03725">
    <property type="entry name" value="T6A_YeaZ"/>
    <property type="match status" value="1"/>
</dbReference>
<dbReference type="Proteomes" id="UP001486565">
    <property type="component" value="Chromosome"/>
</dbReference>
<gene>
    <name evidence="2" type="primary">tsaB</name>
    <name evidence="2" type="ORF">QBE51_11785</name>
</gene>
<dbReference type="EC" id="2.3.1.234" evidence="2"/>
<dbReference type="Gene3D" id="3.30.420.40">
    <property type="match status" value="2"/>
</dbReference>
<dbReference type="PANTHER" id="PTHR11735">
    <property type="entry name" value="TRNA N6-ADENOSINE THREONYLCARBAMOYLTRANSFERASE"/>
    <property type="match status" value="1"/>
</dbReference>
<dbReference type="PANTHER" id="PTHR11735:SF11">
    <property type="entry name" value="TRNA THREONYLCARBAMOYLADENOSINE BIOSYNTHESIS PROTEIN TSAB"/>
    <property type="match status" value="1"/>
</dbReference>
<name>A0ABZ2Y4S5_9FIRM</name>
<protein>
    <submittedName>
        <fullName evidence="2">tRNA (Adenosine(37)-N6)-threonylcarbamoyltransferase complex dimerization subunit type 1 TsaB</fullName>
        <ecNumber evidence="2">2.3.1.234</ecNumber>
    </submittedName>
</protein>
<evidence type="ECO:0000313" key="2">
    <source>
        <dbReference type="EMBL" id="WZL69469.1"/>
    </source>
</evidence>